<dbReference type="PANTHER" id="PTHR13932:SF5">
    <property type="entry name" value="RADICAL S-ADENOSYL METHIONINE DOMAIN-CONTAINING PROTEIN 1, MITOCHONDRIAL"/>
    <property type="match status" value="1"/>
</dbReference>
<dbReference type="GO" id="GO:0005739">
    <property type="term" value="C:mitochondrion"/>
    <property type="evidence" value="ECO:0007669"/>
    <property type="project" value="TreeGrafter"/>
</dbReference>
<dbReference type="SFLD" id="SFLDG01065">
    <property type="entry name" value="anaerobic_coproporphyrinogen-I"/>
    <property type="match status" value="1"/>
</dbReference>
<dbReference type="InterPro" id="IPR004559">
    <property type="entry name" value="HemW-like"/>
</dbReference>
<dbReference type="Pfam" id="PF06969">
    <property type="entry name" value="HemN_C"/>
    <property type="match status" value="1"/>
</dbReference>
<dbReference type="EMBL" id="UOEE01000266">
    <property type="protein sequence ID" value="VAV98759.1"/>
    <property type="molecule type" value="Genomic_DNA"/>
</dbReference>
<dbReference type="PROSITE" id="PS51918">
    <property type="entry name" value="RADICAL_SAM"/>
    <property type="match status" value="1"/>
</dbReference>
<feature type="domain" description="Radical SAM core" evidence="2">
    <location>
        <begin position="1"/>
        <end position="235"/>
    </location>
</feature>
<dbReference type="GO" id="GO:0051539">
    <property type="term" value="F:4 iron, 4 sulfur cluster binding"/>
    <property type="evidence" value="ECO:0007669"/>
    <property type="project" value="InterPro"/>
</dbReference>
<dbReference type="GO" id="GO:0006779">
    <property type="term" value="P:porphyrin-containing compound biosynthetic process"/>
    <property type="evidence" value="ECO:0007669"/>
    <property type="project" value="InterPro"/>
</dbReference>
<dbReference type="SUPFAM" id="SSF102114">
    <property type="entry name" value="Radical SAM enzymes"/>
    <property type="match status" value="1"/>
</dbReference>
<dbReference type="AlphaFoldDB" id="A0A3B0S3A0"/>
<dbReference type="GO" id="GO:0004109">
    <property type="term" value="F:coproporphyrinogen oxidase activity"/>
    <property type="evidence" value="ECO:0007669"/>
    <property type="project" value="InterPro"/>
</dbReference>
<protein>
    <submittedName>
        <fullName evidence="3">Radical SAM family enzyme, similar to coproporphyrinogen III oxidase, oxygen-independent, clustered with nucleoside-triphosphatase RdgB</fullName>
    </submittedName>
</protein>
<dbReference type="CDD" id="cd01335">
    <property type="entry name" value="Radical_SAM"/>
    <property type="match status" value="1"/>
</dbReference>
<dbReference type="Gene3D" id="3.30.750.200">
    <property type="match status" value="1"/>
</dbReference>
<evidence type="ECO:0000313" key="3">
    <source>
        <dbReference type="EMBL" id="VAV98759.1"/>
    </source>
</evidence>
<dbReference type="SFLD" id="SFLDF00562">
    <property type="entry name" value="HemN-like__clustered_with_heat"/>
    <property type="match status" value="1"/>
</dbReference>
<gene>
    <name evidence="3" type="ORF">MNBD_ALPHA06-293</name>
</gene>
<dbReference type="SFLD" id="SFLDF00288">
    <property type="entry name" value="HemN-like__clustered_with_nucl"/>
    <property type="match status" value="1"/>
</dbReference>
<sequence length="382" mass="42449">MTGLAAKLGLYVHWPYCAKICPYCDFNVRRDRADDTGFLVDAMAVELGHWRAKIDTPRPLTSISFGGGTPSRLTPAQLQQILAAAQQAFGFAPDIEISLEANPTDVEASKYREFAALGVNRLSLGLQSLDDQQLQFLGRDHDADEGLRALDIARQNFAMVSADFIYALPQQNREQWQRALSAILGLGLAHLSLYCLSIEPGTAFANQVRRDQWSPADNDQTADLYELTQNLCGQNGLPAYEISNHSRDIGNRSQHNILYWQGDDWIGIGPGAHARVPINGHRQALATHTRPQQYAEAVTKTGWGIQQMEALRPQDDLAERLMLGLRLTDGIDLELLQARAKTRLDPTRLQQACADQYLQQNGKTLRALVPLLVDRIAAELLE</sequence>
<evidence type="ECO:0000256" key="1">
    <source>
        <dbReference type="ARBA" id="ARBA00006100"/>
    </source>
</evidence>
<dbReference type="SMART" id="SM00729">
    <property type="entry name" value="Elp3"/>
    <property type="match status" value="1"/>
</dbReference>
<dbReference type="PANTHER" id="PTHR13932">
    <property type="entry name" value="COPROPORPHYRINIGEN III OXIDASE"/>
    <property type="match status" value="1"/>
</dbReference>
<dbReference type="InterPro" id="IPR006638">
    <property type="entry name" value="Elp3/MiaA/NifB-like_rSAM"/>
</dbReference>
<evidence type="ECO:0000259" key="2">
    <source>
        <dbReference type="PROSITE" id="PS51918"/>
    </source>
</evidence>
<dbReference type="InterPro" id="IPR007197">
    <property type="entry name" value="rSAM"/>
</dbReference>
<proteinExistence type="inferred from homology"/>
<dbReference type="InterPro" id="IPR034505">
    <property type="entry name" value="Coproporphyrinogen-III_oxidase"/>
</dbReference>
<reference evidence="3" key="1">
    <citation type="submission" date="2018-06" db="EMBL/GenBank/DDBJ databases">
        <authorList>
            <person name="Zhirakovskaya E."/>
        </authorList>
    </citation>
    <scope>NUCLEOTIDE SEQUENCE</scope>
</reference>
<dbReference type="InterPro" id="IPR010723">
    <property type="entry name" value="HemN_C"/>
</dbReference>
<dbReference type="SFLD" id="SFLDS00029">
    <property type="entry name" value="Radical_SAM"/>
    <property type="match status" value="1"/>
</dbReference>
<comment type="similarity">
    <text evidence="1">Belongs to the anaerobic coproporphyrinogen-III oxidase family. HemW subfamily.</text>
</comment>
<dbReference type="NCBIfam" id="TIGR00539">
    <property type="entry name" value="hemN_rel"/>
    <property type="match status" value="1"/>
</dbReference>
<name>A0A3B0S3A0_9ZZZZ</name>
<dbReference type="InterPro" id="IPR058240">
    <property type="entry name" value="rSAM_sf"/>
</dbReference>
<dbReference type="Pfam" id="PF04055">
    <property type="entry name" value="Radical_SAM"/>
    <property type="match status" value="1"/>
</dbReference>
<organism evidence="3">
    <name type="scientific">hydrothermal vent metagenome</name>
    <dbReference type="NCBI Taxonomy" id="652676"/>
    <lineage>
        <taxon>unclassified sequences</taxon>
        <taxon>metagenomes</taxon>
        <taxon>ecological metagenomes</taxon>
    </lineage>
</organism>
<accession>A0A3B0S3A0</accession>